<dbReference type="CDD" id="cd00190">
    <property type="entry name" value="Tryp_SPc"/>
    <property type="match status" value="1"/>
</dbReference>
<dbReference type="SMART" id="SM00020">
    <property type="entry name" value="Tryp_SPc"/>
    <property type="match status" value="1"/>
</dbReference>
<dbReference type="Proteomes" id="UP000053105">
    <property type="component" value="Unassembled WGS sequence"/>
</dbReference>
<evidence type="ECO:0000256" key="1">
    <source>
        <dbReference type="ARBA" id="ARBA00022670"/>
    </source>
</evidence>
<dbReference type="SMART" id="SM00680">
    <property type="entry name" value="CLIP"/>
    <property type="match status" value="1"/>
</dbReference>
<dbReference type="STRING" id="166423.A0A0M9A7E2"/>
<evidence type="ECO:0000256" key="2">
    <source>
        <dbReference type="ARBA" id="ARBA00022729"/>
    </source>
</evidence>
<evidence type="ECO:0000256" key="9">
    <source>
        <dbReference type="SAM" id="MobiDB-lite"/>
    </source>
</evidence>
<dbReference type="InterPro" id="IPR018114">
    <property type="entry name" value="TRYPSIN_HIS"/>
</dbReference>
<keyword evidence="1 8" id="KW-0645">Protease</keyword>
<dbReference type="InterPro" id="IPR038565">
    <property type="entry name" value="CLIP_sf"/>
</dbReference>
<dbReference type="Gene3D" id="2.40.10.10">
    <property type="entry name" value="Trypsin-like serine proteases"/>
    <property type="match status" value="2"/>
</dbReference>
<organism evidence="12 13">
    <name type="scientific">Melipona quadrifasciata</name>
    <dbReference type="NCBI Taxonomy" id="166423"/>
    <lineage>
        <taxon>Eukaryota</taxon>
        <taxon>Metazoa</taxon>
        <taxon>Ecdysozoa</taxon>
        <taxon>Arthropoda</taxon>
        <taxon>Hexapoda</taxon>
        <taxon>Insecta</taxon>
        <taxon>Pterygota</taxon>
        <taxon>Neoptera</taxon>
        <taxon>Endopterygota</taxon>
        <taxon>Hymenoptera</taxon>
        <taxon>Apocrita</taxon>
        <taxon>Aculeata</taxon>
        <taxon>Apoidea</taxon>
        <taxon>Anthophila</taxon>
        <taxon>Apidae</taxon>
        <taxon>Melipona</taxon>
    </lineage>
</organism>
<dbReference type="Pfam" id="PF00089">
    <property type="entry name" value="Trypsin"/>
    <property type="match status" value="1"/>
</dbReference>
<keyword evidence="4 8" id="KW-0720">Serine protease</keyword>
<evidence type="ECO:0000256" key="3">
    <source>
        <dbReference type="ARBA" id="ARBA00022801"/>
    </source>
</evidence>
<keyword evidence="2" id="KW-0732">Signal</keyword>
<dbReference type="PROSITE" id="PS51888">
    <property type="entry name" value="CLIP"/>
    <property type="match status" value="1"/>
</dbReference>
<dbReference type="SUPFAM" id="SSF50494">
    <property type="entry name" value="Trypsin-like serine proteases"/>
    <property type="match status" value="1"/>
</dbReference>
<keyword evidence="3 8" id="KW-0378">Hydrolase</keyword>
<dbReference type="PRINTS" id="PR00722">
    <property type="entry name" value="CHYMOTRYPSIN"/>
</dbReference>
<protein>
    <submittedName>
        <fullName evidence="12">Serine protease easter</fullName>
    </submittedName>
</protein>
<name>A0A0M9A7E2_9HYME</name>
<accession>A0A0M9A7E2</accession>
<proteinExistence type="inferred from homology"/>
<dbReference type="GO" id="GO:0006508">
    <property type="term" value="P:proteolysis"/>
    <property type="evidence" value="ECO:0007669"/>
    <property type="project" value="UniProtKB-KW"/>
</dbReference>
<feature type="domain" description="Clip" evidence="11">
    <location>
        <begin position="246"/>
        <end position="299"/>
    </location>
</feature>
<sequence>MLNIQISTASGVKQILTVNTPLKICELHDRIKGLTENFYIVHNGKLADENVTCYDGYISIIPRLFGGKGGFGSMLRAIGAQIEKTTNREACRDLSGRRLRDINEEKRLKAWIEKQGKREEEAAERKKKKLERLCTEPKHEFKDQIYERERSVLTERVGDAVEEGFKIATSGIKRKCDTKDEPNKKKILLDLDIDSDELDSSDESDEDDKDSEWGNQLTLMPVTPSTIALGDISWQLFLLEFQGQSDCPSLYGKPGQCIGIRQCPELLNLLQMRPLKPETVDLLRQMQCGFDDINPRVCCPIQRTSIRDNEYSGNIFDPNLNSERPNSSIVNTNDQNVQYDFSNNPLLPTDCGKDLSQRIYGGEITDLDEFPWMALLEYFTLNGKRTACGGVLISRRYVLTAAHCVKGKDLPRTWQLSSVRLGEYDTDSDRDCVPDDESTVICADDPVTVEIEEQIAHESYQPGSRDQKYDIALLRLSRDVTFSTYIKPICLPPTASLEQKLFVAGWGKTENGSSSNVKLKLMLPLFDKEQCQKTYGNAGVMLGHGQICAGGQKDKDSCKGDSGGPLMTMERSRDRSGRWTVVGVVSFGPLPCGMLGVPGVYTRVIDFVPWILDKMRS</sequence>
<keyword evidence="13" id="KW-1185">Reference proteome</keyword>
<keyword evidence="6" id="KW-0325">Glycoprotein</keyword>
<gene>
    <name evidence="12" type="ORF">WN51_08514</name>
</gene>
<reference evidence="12 13" key="1">
    <citation type="submission" date="2015-07" db="EMBL/GenBank/DDBJ databases">
        <title>The genome of Melipona quadrifasciata.</title>
        <authorList>
            <person name="Pan H."/>
            <person name="Kapheim K."/>
        </authorList>
    </citation>
    <scope>NUCLEOTIDE SEQUENCE [LARGE SCALE GENOMIC DNA]</scope>
    <source>
        <strain evidence="12">0111107301</strain>
        <tissue evidence="12">Whole body</tissue>
    </source>
</reference>
<keyword evidence="5" id="KW-1015">Disulfide bond</keyword>
<dbReference type="PROSITE" id="PS50240">
    <property type="entry name" value="TRYPSIN_DOM"/>
    <property type="match status" value="1"/>
</dbReference>
<dbReference type="InterPro" id="IPR051487">
    <property type="entry name" value="Ser/Thr_Proteases_Immune/Dev"/>
</dbReference>
<dbReference type="Pfam" id="PF22782">
    <property type="entry name" value="SDE2"/>
    <property type="match status" value="1"/>
</dbReference>
<evidence type="ECO:0000256" key="6">
    <source>
        <dbReference type="ARBA" id="ARBA00023180"/>
    </source>
</evidence>
<evidence type="ECO:0000256" key="4">
    <source>
        <dbReference type="ARBA" id="ARBA00022825"/>
    </source>
</evidence>
<dbReference type="InterPro" id="IPR053822">
    <property type="entry name" value="SDE2-like_dom"/>
</dbReference>
<dbReference type="PROSITE" id="PS00134">
    <property type="entry name" value="TRYPSIN_HIS"/>
    <property type="match status" value="1"/>
</dbReference>
<dbReference type="OrthoDB" id="9028152at2759"/>
<evidence type="ECO:0000256" key="8">
    <source>
        <dbReference type="RuleBase" id="RU363034"/>
    </source>
</evidence>
<dbReference type="InterPro" id="IPR001314">
    <property type="entry name" value="Peptidase_S1A"/>
</dbReference>
<dbReference type="AlphaFoldDB" id="A0A0M9A7E2"/>
<evidence type="ECO:0000256" key="5">
    <source>
        <dbReference type="ARBA" id="ARBA00023157"/>
    </source>
</evidence>
<dbReference type="InterPro" id="IPR022700">
    <property type="entry name" value="CLIP"/>
</dbReference>
<dbReference type="Gene3D" id="3.30.1640.30">
    <property type="match status" value="1"/>
</dbReference>
<evidence type="ECO:0000259" key="11">
    <source>
        <dbReference type="PROSITE" id="PS51888"/>
    </source>
</evidence>
<dbReference type="InterPro" id="IPR043504">
    <property type="entry name" value="Peptidase_S1_PA_chymotrypsin"/>
</dbReference>
<feature type="compositionally biased region" description="Acidic residues" evidence="9">
    <location>
        <begin position="197"/>
        <end position="210"/>
    </location>
</feature>
<dbReference type="InterPro" id="IPR001254">
    <property type="entry name" value="Trypsin_dom"/>
</dbReference>
<dbReference type="PANTHER" id="PTHR24256">
    <property type="entry name" value="TRYPTASE-RELATED"/>
    <property type="match status" value="1"/>
</dbReference>
<dbReference type="EMBL" id="KQ435719">
    <property type="protein sequence ID" value="KOX78755.1"/>
    <property type="molecule type" value="Genomic_DNA"/>
</dbReference>
<dbReference type="FunFam" id="2.40.10.10:FF:000002">
    <property type="entry name" value="Transmembrane protease serine"/>
    <property type="match status" value="1"/>
</dbReference>
<dbReference type="InterPro" id="IPR009003">
    <property type="entry name" value="Peptidase_S1_PA"/>
</dbReference>
<dbReference type="Pfam" id="PF12032">
    <property type="entry name" value="CLIP"/>
    <property type="match status" value="1"/>
</dbReference>
<comment type="similarity">
    <text evidence="7">Belongs to the peptidase S1 family. CLIP subfamily.</text>
</comment>
<evidence type="ECO:0000313" key="12">
    <source>
        <dbReference type="EMBL" id="KOX78755.1"/>
    </source>
</evidence>
<evidence type="ECO:0000259" key="10">
    <source>
        <dbReference type="PROSITE" id="PS50240"/>
    </source>
</evidence>
<evidence type="ECO:0000256" key="7">
    <source>
        <dbReference type="ARBA" id="ARBA00024195"/>
    </source>
</evidence>
<feature type="region of interest" description="Disordered" evidence="9">
    <location>
        <begin position="197"/>
        <end position="216"/>
    </location>
</feature>
<dbReference type="PROSITE" id="PS00135">
    <property type="entry name" value="TRYPSIN_SER"/>
    <property type="match status" value="1"/>
</dbReference>
<dbReference type="FunFam" id="2.40.10.10:FF:000028">
    <property type="entry name" value="Serine protease easter"/>
    <property type="match status" value="1"/>
</dbReference>
<dbReference type="GO" id="GO:0004252">
    <property type="term" value="F:serine-type endopeptidase activity"/>
    <property type="evidence" value="ECO:0007669"/>
    <property type="project" value="InterPro"/>
</dbReference>
<feature type="domain" description="Peptidase S1" evidence="10">
    <location>
        <begin position="359"/>
        <end position="616"/>
    </location>
</feature>
<evidence type="ECO:0000313" key="13">
    <source>
        <dbReference type="Proteomes" id="UP000053105"/>
    </source>
</evidence>
<dbReference type="InterPro" id="IPR033116">
    <property type="entry name" value="TRYPSIN_SER"/>
</dbReference>